<evidence type="ECO:0000259" key="1">
    <source>
        <dbReference type="SMART" id="SM01321"/>
    </source>
</evidence>
<dbReference type="EMBL" id="FRCT01000001">
    <property type="protein sequence ID" value="SHM10588.1"/>
    <property type="molecule type" value="Genomic_DNA"/>
</dbReference>
<dbReference type="GO" id="GO:0043565">
    <property type="term" value="F:sequence-specific DNA binding"/>
    <property type="evidence" value="ECO:0007669"/>
    <property type="project" value="TreeGrafter"/>
</dbReference>
<dbReference type="OrthoDB" id="9794403at2"/>
<sequence length="189" mass="22184">MEKHDRRLNRLQNYDYSQNGLYFITICTKDRIPYLSEIYDVGNAALGVQKSSELMSVGDGVLDVPYVKLTEYGKILNDQIIEMNSIYKKSQIIKYVIMPDHLHMIIYLFDDDNVLGGTSRTPSPTNAVIPSIISTLKRFVNKKIGLNIWQRSFHDHIIRNEKEFLEICDYIDNNPINWVNDIYNQNYWR</sequence>
<gene>
    <name evidence="2" type="ORF">SAMN04487860_10127</name>
</gene>
<dbReference type="InterPro" id="IPR036515">
    <property type="entry name" value="Transposase_17_sf"/>
</dbReference>
<protein>
    <submittedName>
        <fullName evidence="2">Transposase IS200 like</fullName>
    </submittedName>
</protein>
<proteinExistence type="predicted"/>
<dbReference type="SMART" id="SM01321">
    <property type="entry name" value="Y1_Tnp"/>
    <property type="match status" value="1"/>
</dbReference>
<dbReference type="GO" id="GO:0004803">
    <property type="term" value="F:transposase activity"/>
    <property type="evidence" value="ECO:0007669"/>
    <property type="project" value="InterPro"/>
</dbReference>
<reference evidence="2 3" key="1">
    <citation type="submission" date="2016-11" db="EMBL/GenBank/DDBJ databases">
        <authorList>
            <person name="Jaros S."/>
            <person name="Januszkiewicz K."/>
            <person name="Wedrychowicz H."/>
        </authorList>
    </citation>
    <scope>NUCLEOTIDE SEQUENCE [LARGE SCALE GENOMIC DNA]</scope>
    <source>
        <strain evidence="2 3">Y1</strain>
    </source>
</reference>
<evidence type="ECO:0000313" key="2">
    <source>
        <dbReference type="EMBL" id="SHM10588.1"/>
    </source>
</evidence>
<dbReference type="InterPro" id="IPR052715">
    <property type="entry name" value="RAYT_transposase"/>
</dbReference>
<accession>A0A1M7G3E5</accession>
<dbReference type="PANTHER" id="PTHR36966">
    <property type="entry name" value="REP-ASSOCIATED TYROSINE TRANSPOSASE"/>
    <property type="match status" value="1"/>
</dbReference>
<organism evidence="2 3">
    <name type="scientific">Ruminococcus flavefaciens</name>
    <dbReference type="NCBI Taxonomy" id="1265"/>
    <lineage>
        <taxon>Bacteria</taxon>
        <taxon>Bacillati</taxon>
        <taxon>Bacillota</taxon>
        <taxon>Clostridia</taxon>
        <taxon>Eubacteriales</taxon>
        <taxon>Oscillospiraceae</taxon>
        <taxon>Ruminococcus</taxon>
    </lineage>
</organism>
<evidence type="ECO:0000313" key="3">
    <source>
        <dbReference type="Proteomes" id="UP000184394"/>
    </source>
</evidence>
<dbReference type="SUPFAM" id="SSF143422">
    <property type="entry name" value="Transposase IS200-like"/>
    <property type="match status" value="1"/>
</dbReference>
<dbReference type="InterPro" id="IPR002686">
    <property type="entry name" value="Transposase_17"/>
</dbReference>
<feature type="domain" description="Transposase IS200-like" evidence="1">
    <location>
        <begin position="17"/>
        <end position="174"/>
    </location>
</feature>
<dbReference type="GO" id="GO:0006313">
    <property type="term" value="P:DNA transposition"/>
    <property type="evidence" value="ECO:0007669"/>
    <property type="project" value="InterPro"/>
</dbReference>
<dbReference type="PANTHER" id="PTHR36966:SF1">
    <property type="entry name" value="REP-ASSOCIATED TYROSINE TRANSPOSASE"/>
    <property type="match status" value="1"/>
</dbReference>
<dbReference type="Gene3D" id="3.30.70.1290">
    <property type="entry name" value="Transposase IS200-like"/>
    <property type="match status" value="1"/>
</dbReference>
<name>A0A1M7G3E5_RUMFL</name>
<dbReference type="Proteomes" id="UP000184394">
    <property type="component" value="Unassembled WGS sequence"/>
</dbReference>
<dbReference type="RefSeq" id="WP_072947604.1">
    <property type="nucleotide sequence ID" value="NZ_FRCT01000001.1"/>
</dbReference>
<dbReference type="AlphaFoldDB" id="A0A1M7G3E5"/>